<name>A0AAU7Q7S4_9GAMM</name>
<gene>
    <name evidence="1" type="ORF">ABK905_22500</name>
</gene>
<evidence type="ECO:0000313" key="1">
    <source>
        <dbReference type="EMBL" id="XBS69202.1"/>
    </source>
</evidence>
<sequence>MTSEQTLMVHAFLPGSTQSVPAGKLHILEEGSDLQASRFVYGLKYLKRNGAIEIDPVGLGMLQGQQVVGQALFAQESALFGGNS</sequence>
<proteinExistence type="predicted"/>
<organism evidence="1">
    <name type="scientific">Acerihabitans sp. KWT182</name>
    <dbReference type="NCBI Taxonomy" id="3157919"/>
    <lineage>
        <taxon>Bacteria</taxon>
        <taxon>Pseudomonadati</taxon>
        <taxon>Pseudomonadota</taxon>
        <taxon>Gammaproteobacteria</taxon>
        <taxon>Enterobacterales</taxon>
        <taxon>Pectobacteriaceae</taxon>
        <taxon>Acerihabitans</taxon>
    </lineage>
</organism>
<reference evidence="1" key="1">
    <citation type="submission" date="2024-06" db="EMBL/GenBank/DDBJ databases">
        <authorList>
            <person name="Coelho C."/>
            <person name="Bento M."/>
            <person name="Garcia E."/>
            <person name="Camelo A."/>
            <person name="Brandao I."/>
            <person name="Espirito Santo C."/>
            <person name="Trovao J."/>
            <person name="Verissimo A."/>
            <person name="Costa J."/>
            <person name="Tiago I."/>
        </authorList>
    </citation>
    <scope>NUCLEOTIDE SEQUENCE</scope>
    <source>
        <strain evidence="1">KWT182</strain>
    </source>
</reference>
<protein>
    <submittedName>
        <fullName evidence="1">Uncharacterized protein</fullName>
    </submittedName>
</protein>
<accession>A0AAU7Q7S4</accession>
<dbReference type="AlphaFoldDB" id="A0AAU7Q7S4"/>
<dbReference type="EMBL" id="CP157947">
    <property type="protein sequence ID" value="XBS69202.1"/>
    <property type="molecule type" value="Genomic_DNA"/>
</dbReference>